<dbReference type="AlphaFoldDB" id="A0A0M4SUG2"/>
<dbReference type="KEGG" id="ccoc:CCON33237_0923"/>
<dbReference type="InterPro" id="IPR038765">
    <property type="entry name" value="Papain-like_cys_pep_sf"/>
</dbReference>
<gene>
    <name evidence="6" type="ORF">CCON33237_0923</name>
</gene>
<dbReference type="EMBL" id="CP012541">
    <property type="protein sequence ID" value="ALF47604.1"/>
    <property type="molecule type" value="Genomic_DNA"/>
</dbReference>
<dbReference type="PATRIC" id="fig|199.248.peg.956"/>
<sequence>MSNSINKKIFFILSIIFFTGCSFTSNRPTTPQNETNQTVTSSVDFSEQMIGEIIDEDNDREDKKFGSFFKKYLNTRAGGDCSGFVSIVNAKYQNMYFDEKIINRYYDNGGRKSKAIYNFYESKNLITHKNPKIGDLVFFSNTLGKGVQKNKDKKNITHVGIVTAVLGDETVKFIHNSGGKIIHSYMNLKQKNVHLKGNQEINSYLVRCSNSSCLAANRFAGYGKAK</sequence>
<dbReference type="GO" id="GO:0008234">
    <property type="term" value="F:cysteine-type peptidase activity"/>
    <property type="evidence" value="ECO:0007669"/>
    <property type="project" value="UniProtKB-KW"/>
</dbReference>
<evidence type="ECO:0000256" key="4">
    <source>
        <dbReference type="ARBA" id="ARBA00022807"/>
    </source>
</evidence>
<evidence type="ECO:0000259" key="5">
    <source>
        <dbReference type="Pfam" id="PF00877"/>
    </source>
</evidence>
<dbReference type="PROSITE" id="PS51257">
    <property type="entry name" value="PROKAR_LIPOPROTEIN"/>
    <property type="match status" value="1"/>
</dbReference>
<dbReference type="GeneID" id="28662599"/>
<evidence type="ECO:0000313" key="6">
    <source>
        <dbReference type="EMBL" id="ALF47604.1"/>
    </source>
</evidence>
<dbReference type="InterPro" id="IPR000064">
    <property type="entry name" value="NLP_P60_dom"/>
</dbReference>
<name>A0A0M4SUG2_9BACT</name>
<keyword evidence="3" id="KW-0378">Hydrolase</keyword>
<proteinExistence type="inferred from homology"/>
<dbReference type="GO" id="GO:0006508">
    <property type="term" value="P:proteolysis"/>
    <property type="evidence" value="ECO:0007669"/>
    <property type="project" value="UniProtKB-KW"/>
</dbReference>
<keyword evidence="6" id="KW-0449">Lipoprotein</keyword>
<keyword evidence="2" id="KW-0645">Protease</keyword>
<dbReference type="RefSeq" id="WP_054196607.1">
    <property type="nucleotide sequence ID" value="NZ_CABMKQ010000036.1"/>
</dbReference>
<evidence type="ECO:0000256" key="2">
    <source>
        <dbReference type="ARBA" id="ARBA00022670"/>
    </source>
</evidence>
<accession>A0A0M4SUG2</accession>
<evidence type="ECO:0000256" key="3">
    <source>
        <dbReference type="ARBA" id="ARBA00022801"/>
    </source>
</evidence>
<dbReference type="SUPFAM" id="SSF54001">
    <property type="entry name" value="Cysteine proteinases"/>
    <property type="match status" value="1"/>
</dbReference>
<keyword evidence="4" id="KW-0788">Thiol protease</keyword>
<evidence type="ECO:0000256" key="1">
    <source>
        <dbReference type="ARBA" id="ARBA00007074"/>
    </source>
</evidence>
<dbReference type="Proteomes" id="UP000066049">
    <property type="component" value="Chromosome"/>
</dbReference>
<dbReference type="Gene3D" id="3.90.1720.10">
    <property type="entry name" value="endopeptidase domain like (from Nostoc punctiforme)"/>
    <property type="match status" value="1"/>
</dbReference>
<dbReference type="Pfam" id="PF00877">
    <property type="entry name" value="NLPC_P60"/>
    <property type="match status" value="1"/>
</dbReference>
<comment type="similarity">
    <text evidence="1">Belongs to the peptidase C40 family.</text>
</comment>
<reference evidence="7" key="1">
    <citation type="submission" date="2015-08" db="EMBL/GenBank/DDBJ databases">
        <title>Comparative genomics of the Campylobacter concisus group.</title>
        <authorList>
            <person name="Miller W.G."/>
            <person name="Yee E."/>
            <person name="Chapman M.H."/>
            <person name="Huynh S."/>
            <person name="Bono J.L."/>
            <person name="On S.L.W."/>
            <person name="St Leger J."/>
            <person name="Foster G."/>
            <person name="Parker C.T."/>
        </authorList>
    </citation>
    <scope>NUCLEOTIDE SEQUENCE [LARGE SCALE GENOMIC DNA]</scope>
    <source>
        <strain evidence="7">ATCC 33237</strain>
    </source>
</reference>
<feature type="domain" description="NlpC/P60" evidence="5">
    <location>
        <begin position="75"/>
        <end position="187"/>
    </location>
</feature>
<organism evidence="6 7">
    <name type="scientific">Campylobacter concisus</name>
    <dbReference type="NCBI Taxonomy" id="199"/>
    <lineage>
        <taxon>Bacteria</taxon>
        <taxon>Pseudomonadati</taxon>
        <taxon>Campylobacterota</taxon>
        <taxon>Epsilonproteobacteria</taxon>
        <taxon>Campylobacterales</taxon>
        <taxon>Campylobacteraceae</taxon>
        <taxon>Campylobacter</taxon>
    </lineage>
</organism>
<protein>
    <submittedName>
        <fullName evidence="6">Putative lipoprotein</fullName>
    </submittedName>
</protein>
<evidence type="ECO:0000313" key="7">
    <source>
        <dbReference type="Proteomes" id="UP000066049"/>
    </source>
</evidence>